<comment type="subcellular location">
    <subcellularLocation>
        <location evidence="1 10">Mitochondrion inner membrane</location>
        <topology evidence="1 10">Single-pass membrane protein</topology>
    </subcellularLocation>
</comment>
<dbReference type="Proteomes" id="UP000192578">
    <property type="component" value="Unassembled WGS sequence"/>
</dbReference>
<name>A0A1W0X800_HYPEX</name>
<evidence type="ECO:0000313" key="11">
    <source>
        <dbReference type="EMBL" id="OQV23649.1"/>
    </source>
</evidence>
<evidence type="ECO:0000256" key="7">
    <source>
        <dbReference type="ARBA" id="ARBA00023002"/>
    </source>
</evidence>
<dbReference type="InterPro" id="IPR036639">
    <property type="entry name" value="Cyt_c_oxidase_su4_sf"/>
</dbReference>
<reference evidence="12" key="1">
    <citation type="submission" date="2017-01" db="EMBL/GenBank/DDBJ databases">
        <title>Comparative genomics of anhydrobiosis in the tardigrade Hypsibius dujardini.</title>
        <authorList>
            <person name="Yoshida Y."/>
            <person name="Koutsovoulos G."/>
            <person name="Laetsch D."/>
            <person name="Stevens L."/>
            <person name="Kumar S."/>
            <person name="Horikawa D."/>
            <person name="Ishino K."/>
            <person name="Komine S."/>
            <person name="Tomita M."/>
            <person name="Blaxter M."/>
            <person name="Arakawa K."/>
        </authorList>
    </citation>
    <scope>NUCLEOTIDE SEQUENCE [LARGE SCALE GENOMIC DNA]</scope>
    <source>
        <strain evidence="12">Z151</strain>
    </source>
</reference>
<evidence type="ECO:0000256" key="2">
    <source>
        <dbReference type="ARBA" id="ARBA00008135"/>
    </source>
</evidence>
<keyword evidence="12" id="KW-1185">Reference proteome</keyword>
<evidence type="ECO:0000256" key="3">
    <source>
        <dbReference type="ARBA" id="ARBA00022692"/>
    </source>
</evidence>
<keyword evidence="4 10" id="KW-0999">Mitochondrion inner membrane</keyword>
<evidence type="ECO:0000256" key="1">
    <source>
        <dbReference type="ARBA" id="ARBA00004434"/>
    </source>
</evidence>
<dbReference type="GO" id="GO:0006123">
    <property type="term" value="P:mitochondrial electron transport, cytochrome c to oxygen"/>
    <property type="evidence" value="ECO:0007669"/>
    <property type="project" value="InterPro"/>
</dbReference>
<evidence type="ECO:0000256" key="6">
    <source>
        <dbReference type="ARBA" id="ARBA00022989"/>
    </source>
</evidence>
<evidence type="ECO:0000256" key="10">
    <source>
        <dbReference type="RuleBase" id="RU367145"/>
    </source>
</evidence>
<dbReference type="PANTHER" id="PTHR10707:SF10">
    <property type="entry name" value="CYTOCHROME C OXIDASE SUBUNIT 4"/>
    <property type="match status" value="1"/>
</dbReference>
<keyword evidence="3" id="KW-0812">Transmembrane</keyword>
<keyword evidence="7" id="KW-0560">Oxidoreductase</keyword>
<dbReference type="EMBL" id="MTYJ01000010">
    <property type="protein sequence ID" value="OQV23649.1"/>
    <property type="molecule type" value="Genomic_DNA"/>
</dbReference>
<dbReference type="CDD" id="cd00922">
    <property type="entry name" value="Cyt_c_Oxidase_IV"/>
    <property type="match status" value="1"/>
</dbReference>
<comment type="similarity">
    <text evidence="2 10">Belongs to the cytochrome c oxidase IV family.</text>
</comment>
<dbReference type="OrthoDB" id="186013at2759"/>
<keyword evidence="9" id="KW-0472">Membrane</keyword>
<evidence type="ECO:0000256" key="8">
    <source>
        <dbReference type="ARBA" id="ARBA00023128"/>
    </source>
</evidence>
<dbReference type="GO" id="GO:0016491">
    <property type="term" value="F:oxidoreductase activity"/>
    <property type="evidence" value="ECO:0007669"/>
    <property type="project" value="UniProtKB-KW"/>
</dbReference>
<dbReference type="GO" id="GO:0045277">
    <property type="term" value="C:respiratory chain complex IV"/>
    <property type="evidence" value="ECO:0007669"/>
    <property type="project" value="InterPro"/>
</dbReference>
<evidence type="ECO:0000256" key="4">
    <source>
        <dbReference type="ARBA" id="ARBA00022792"/>
    </source>
</evidence>
<dbReference type="UniPathway" id="UPA00705"/>
<dbReference type="Pfam" id="PF02936">
    <property type="entry name" value="COX4"/>
    <property type="match status" value="1"/>
</dbReference>
<dbReference type="InterPro" id="IPR013288">
    <property type="entry name" value="Cyt_c_oxidase_su4"/>
</dbReference>
<dbReference type="GO" id="GO:0005743">
    <property type="term" value="C:mitochondrial inner membrane"/>
    <property type="evidence" value="ECO:0007669"/>
    <property type="project" value="UniProtKB-SubCell"/>
</dbReference>
<protein>
    <recommendedName>
        <fullName evidence="10">Cytochrome c oxidase subunit 4</fullName>
    </recommendedName>
</protein>
<gene>
    <name evidence="11" type="ORF">BV898_02392</name>
</gene>
<sequence>MLEAANYGTANNVELKAGVERIESAGPLAARGVVVRIPVCCRCFGPIPNGRIIALAQSLIKGCPKLCPTMASVLCRIPSKAKVIQQTLLLSSTPSRLASHAVAAAGHGHHDIHDGHSSEPAYRYAIGTREVVGYGWAGDEVYGDSIVWPYPAIRFRRPESVDASLLKKEKGDWKNLSIQEKKDLYRYSFCETFSEQLAPTGQWKSIWGIMMFWTALALWGFMGIKAVYPPLPATFTDEHRLRMLKEMIDMRVGAVDGLASQWDYEKGQWKE</sequence>
<evidence type="ECO:0000256" key="9">
    <source>
        <dbReference type="ARBA" id="ARBA00023136"/>
    </source>
</evidence>
<organism evidence="11 12">
    <name type="scientific">Hypsibius exemplaris</name>
    <name type="common">Freshwater tardigrade</name>
    <dbReference type="NCBI Taxonomy" id="2072580"/>
    <lineage>
        <taxon>Eukaryota</taxon>
        <taxon>Metazoa</taxon>
        <taxon>Ecdysozoa</taxon>
        <taxon>Tardigrada</taxon>
        <taxon>Eutardigrada</taxon>
        <taxon>Parachela</taxon>
        <taxon>Hypsibioidea</taxon>
        <taxon>Hypsibiidae</taxon>
        <taxon>Hypsibius</taxon>
    </lineage>
</organism>
<accession>A0A1W0X800</accession>
<evidence type="ECO:0000313" key="12">
    <source>
        <dbReference type="Proteomes" id="UP000192578"/>
    </source>
</evidence>
<dbReference type="InterPro" id="IPR004203">
    <property type="entry name" value="Cyt_c_oxidase_su4_fam"/>
</dbReference>
<keyword evidence="5" id="KW-0809">Transit peptide</keyword>
<dbReference type="SUPFAM" id="SSF81406">
    <property type="entry name" value="Mitochondrial cytochrome c oxidase subunit IV"/>
    <property type="match status" value="1"/>
</dbReference>
<evidence type="ECO:0000256" key="5">
    <source>
        <dbReference type="ARBA" id="ARBA00022946"/>
    </source>
</evidence>
<dbReference type="AlphaFoldDB" id="A0A1W0X800"/>
<keyword evidence="8 10" id="KW-0496">Mitochondrion</keyword>
<dbReference type="Gene3D" id="1.10.442.10">
    <property type="entry name" value="Cytochrome c oxidase subunit IV"/>
    <property type="match status" value="1"/>
</dbReference>
<comment type="caution">
    <text evidence="11">The sequence shown here is derived from an EMBL/GenBank/DDBJ whole genome shotgun (WGS) entry which is preliminary data.</text>
</comment>
<comment type="pathway">
    <text evidence="10">Energy metabolism; oxidative phosphorylation.</text>
</comment>
<proteinExistence type="inferred from homology"/>
<keyword evidence="6" id="KW-1133">Transmembrane helix</keyword>
<dbReference type="PANTHER" id="PTHR10707">
    <property type="entry name" value="CYTOCHROME C OXIDASE SUBUNIT IV"/>
    <property type="match status" value="1"/>
</dbReference>
<comment type="subunit">
    <text evidence="10">Component of the cytochrome c oxidase (complex IV, CIV), a multisubunit enzyme composed of 14 subunits.</text>
</comment>
<dbReference type="PRINTS" id="PR01873">
    <property type="entry name" value="CYTCOXIDASE4"/>
</dbReference>
<comment type="function">
    <text evidence="10">Component of the cytochrome c oxidase, the last enzyme in the mitochondrial electron transport chain which drives oxidative phosphorylation.</text>
</comment>
<dbReference type="FunFam" id="1.10.442.10:FF:000001">
    <property type="entry name" value="Cytochrome c oxidase subunit 4 isoform 1"/>
    <property type="match status" value="1"/>
</dbReference>